<dbReference type="OrthoDB" id="3040699at2759"/>
<keyword evidence="3" id="KW-1185">Reference proteome</keyword>
<feature type="compositionally biased region" description="Polar residues" evidence="1">
    <location>
        <begin position="504"/>
        <end position="514"/>
    </location>
</feature>
<feature type="compositionally biased region" description="Low complexity" evidence="1">
    <location>
        <begin position="274"/>
        <end position="313"/>
    </location>
</feature>
<feature type="region of interest" description="Disordered" evidence="1">
    <location>
        <begin position="646"/>
        <end position="676"/>
    </location>
</feature>
<accession>A0A165NVY0</accession>
<feature type="region of interest" description="Disordered" evidence="1">
    <location>
        <begin position="138"/>
        <end position="330"/>
    </location>
</feature>
<feature type="compositionally biased region" description="Basic and acidic residues" evidence="1">
    <location>
        <begin position="556"/>
        <end position="580"/>
    </location>
</feature>
<name>A0A165NVY0_9APHY</name>
<organism evidence="2 3">
    <name type="scientific">Daedalea quercina L-15889</name>
    <dbReference type="NCBI Taxonomy" id="1314783"/>
    <lineage>
        <taxon>Eukaryota</taxon>
        <taxon>Fungi</taxon>
        <taxon>Dikarya</taxon>
        <taxon>Basidiomycota</taxon>
        <taxon>Agaricomycotina</taxon>
        <taxon>Agaricomycetes</taxon>
        <taxon>Polyporales</taxon>
        <taxon>Fomitopsis</taxon>
    </lineage>
</organism>
<feature type="compositionally biased region" description="Basic residues" evidence="1">
    <location>
        <begin position="316"/>
        <end position="326"/>
    </location>
</feature>
<dbReference type="EMBL" id="KV429076">
    <property type="protein sequence ID" value="KZT67442.1"/>
    <property type="molecule type" value="Genomic_DNA"/>
</dbReference>
<dbReference type="Proteomes" id="UP000076727">
    <property type="component" value="Unassembled WGS sequence"/>
</dbReference>
<evidence type="ECO:0000313" key="3">
    <source>
        <dbReference type="Proteomes" id="UP000076727"/>
    </source>
</evidence>
<feature type="region of interest" description="Disordered" evidence="1">
    <location>
        <begin position="688"/>
        <end position="715"/>
    </location>
</feature>
<gene>
    <name evidence="2" type="ORF">DAEQUDRAFT_391887</name>
</gene>
<feature type="compositionally biased region" description="Pro residues" evidence="1">
    <location>
        <begin position="212"/>
        <end position="223"/>
    </location>
</feature>
<reference evidence="2 3" key="1">
    <citation type="journal article" date="2016" name="Mol. Biol. Evol.">
        <title>Comparative Genomics of Early-Diverging Mushroom-Forming Fungi Provides Insights into the Origins of Lignocellulose Decay Capabilities.</title>
        <authorList>
            <person name="Nagy L.G."/>
            <person name="Riley R."/>
            <person name="Tritt A."/>
            <person name="Adam C."/>
            <person name="Daum C."/>
            <person name="Floudas D."/>
            <person name="Sun H."/>
            <person name="Yadav J.S."/>
            <person name="Pangilinan J."/>
            <person name="Larsson K.H."/>
            <person name="Matsuura K."/>
            <person name="Barry K."/>
            <person name="Labutti K."/>
            <person name="Kuo R."/>
            <person name="Ohm R.A."/>
            <person name="Bhattacharya S.S."/>
            <person name="Shirouzu T."/>
            <person name="Yoshinaga Y."/>
            <person name="Martin F.M."/>
            <person name="Grigoriev I.V."/>
            <person name="Hibbett D.S."/>
        </authorList>
    </citation>
    <scope>NUCLEOTIDE SEQUENCE [LARGE SCALE GENOMIC DNA]</scope>
    <source>
        <strain evidence="2 3">L-15889</strain>
    </source>
</reference>
<dbReference type="AlphaFoldDB" id="A0A165NVY0"/>
<feature type="region of interest" description="Disordered" evidence="1">
    <location>
        <begin position="594"/>
        <end position="630"/>
    </location>
</feature>
<feature type="compositionally biased region" description="Polar residues" evidence="1">
    <location>
        <begin position="145"/>
        <end position="160"/>
    </location>
</feature>
<evidence type="ECO:0000256" key="1">
    <source>
        <dbReference type="SAM" id="MobiDB-lite"/>
    </source>
</evidence>
<proteinExistence type="predicted"/>
<protein>
    <submittedName>
        <fullName evidence="2">Uncharacterized protein</fullName>
    </submittedName>
</protein>
<dbReference type="STRING" id="1314783.A0A165NVY0"/>
<feature type="compositionally biased region" description="Pro residues" evidence="1">
    <location>
        <begin position="240"/>
        <end position="254"/>
    </location>
</feature>
<sequence>MSIRNAEKNNEKLFPLFRRNLTENNVNLYAATADKLALWAAREKAYYPYARPVIVELLETAHAQVRRHSHAPDKPFHISDTSEALKPWAEPFVKLVSTVAHFYFLFAEPQLQVRLRVLLQTINIDPLAPDYPRQLAQHPSPYVVSPSTTDRVAQSASPMSRGSPLMTPGSSIAAHSGATPPTLSAVEMGSPAAASPLRYPVQGGPSNSSTTPFPPPRNRPVAPPVSINVPLSLQQVSQHSPPPFSPDPSTPGVPAPMASHGVQPTNAAASRAEPSQSAAVAGPSSVAGTSPTVSAPTSPAIAAATSGESSSAAPPLKRKLKKKKKRLTEDDFIMADLADWESARANKVAQPASPALPSVEPTSRACSASGVQPEPQTPRETHGPTAPTASDTRIAGMSETAGASASNVVNEFQASSSAAPDAAMLKQPTPISTDETYAPPEPATEPTPATSAVPAVVAEPAPSTPVLPTVSPPDRPAEVDLRSQAPSSPRTSKKKRPSQEFRFVSQNGMSPKSTSVKRKKQSPGLVVLRVDPQPHPANGNALEAVNGKEVGQKVGDSPHTETVETDIVTKDRDGEPKRATAELQDSPMLEDVAAPDTLQQHAACREPQQEPTLDSGELQGTLLGPAPYHAHDHLSEDVVMADLAQNPGGELVGPTAQPMELDGGPRDEVPATGAVNDSAMDVVVEDALGQSSDSGPSDVPIDQPMESPVEEARAHVAESEALAPVPVHPQVHVVAKTLWEGTSMEVDTHPAVDGLQSTATHTLAEPPPTVGRPYEGIMQELAEKKGMSTDIVSRIVTAAAEEAEPEVSMHLFRVSF</sequence>
<feature type="compositionally biased region" description="Polar residues" evidence="1">
    <location>
        <begin position="401"/>
        <end position="418"/>
    </location>
</feature>
<evidence type="ECO:0000313" key="2">
    <source>
        <dbReference type="EMBL" id="KZT67442.1"/>
    </source>
</evidence>
<feature type="compositionally biased region" description="Low complexity" evidence="1">
    <location>
        <begin position="446"/>
        <end position="461"/>
    </location>
</feature>
<feature type="compositionally biased region" description="Pro residues" evidence="1">
    <location>
        <begin position="462"/>
        <end position="474"/>
    </location>
</feature>
<feature type="region of interest" description="Disordered" evidence="1">
    <location>
        <begin position="345"/>
        <end position="582"/>
    </location>
</feature>
<feature type="compositionally biased region" description="Polar residues" evidence="1">
    <location>
        <begin position="360"/>
        <end position="370"/>
    </location>
</feature>